<dbReference type="GO" id="GO:0006357">
    <property type="term" value="P:regulation of transcription by RNA polymerase II"/>
    <property type="evidence" value="ECO:0007669"/>
    <property type="project" value="TreeGrafter"/>
</dbReference>
<evidence type="ECO:0000313" key="5">
    <source>
        <dbReference type="EMBL" id="KAH9383999.1"/>
    </source>
</evidence>
<feature type="domain" description="SWIM-type" evidence="3">
    <location>
        <begin position="260"/>
        <end position="296"/>
    </location>
</feature>
<keyword evidence="1" id="KW-0862">Zinc</keyword>
<evidence type="ECO:0000256" key="2">
    <source>
        <dbReference type="SAM" id="MobiDB-lite"/>
    </source>
</evidence>
<organism evidence="5 6">
    <name type="scientific">Haemaphysalis longicornis</name>
    <name type="common">Bush tick</name>
    <dbReference type="NCBI Taxonomy" id="44386"/>
    <lineage>
        <taxon>Eukaryota</taxon>
        <taxon>Metazoa</taxon>
        <taxon>Ecdysozoa</taxon>
        <taxon>Arthropoda</taxon>
        <taxon>Chelicerata</taxon>
        <taxon>Arachnida</taxon>
        <taxon>Acari</taxon>
        <taxon>Parasitiformes</taxon>
        <taxon>Ixodida</taxon>
        <taxon>Ixodoidea</taxon>
        <taxon>Ixodidae</taxon>
        <taxon>Haemaphysalinae</taxon>
        <taxon>Haemaphysalis</taxon>
    </lineage>
</organism>
<feature type="region of interest" description="Disordered" evidence="2">
    <location>
        <begin position="159"/>
        <end position="199"/>
    </location>
</feature>
<feature type="domain" description="MADF" evidence="4">
    <location>
        <begin position="14"/>
        <end position="108"/>
    </location>
</feature>
<comment type="caution">
    <text evidence="5">The sequence shown here is derived from an EMBL/GenBank/DDBJ whole genome shotgun (WGS) entry which is preliminary data.</text>
</comment>
<dbReference type="OMA" id="TAWDQIV"/>
<dbReference type="Proteomes" id="UP000821853">
    <property type="component" value="Unassembled WGS sequence"/>
</dbReference>
<reference evidence="5 6" key="1">
    <citation type="journal article" date="2020" name="Cell">
        <title>Large-Scale Comparative Analyses of Tick Genomes Elucidate Their Genetic Diversity and Vector Capacities.</title>
        <authorList>
            <consortium name="Tick Genome and Microbiome Consortium (TIGMIC)"/>
            <person name="Jia N."/>
            <person name="Wang J."/>
            <person name="Shi W."/>
            <person name="Du L."/>
            <person name="Sun Y."/>
            <person name="Zhan W."/>
            <person name="Jiang J.F."/>
            <person name="Wang Q."/>
            <person name="Zhang B."/>
            <person name="Ji P."/>
            <person name="Bell-Sakyi L."/>
            <person name="Cui X.M."/>
            <person name="Yuan T.T."/>
            <person name="Jiang B.G."/>
            <person name="Yang W.F."/>
            <person name="Lam T.T."/>
            <person name="Chang Q.C."/>
            <person name="Ding S.J."/>
            <person name="Wang X.J."/>
            <person name="Zhu J.G."/>
            <person name="Ruan X.D."/>
            <person name="Zhao L."/>
            <person name="Wei J.T."/>
            <person name="Ye R.Z."/>
            <person name="Que T.C."/>
            <person name="Du C.H."/>
            <person name="Zhou Y.H."/>
            <person name="Cheng J.X."/>
            <person name="Dai P.F."/>
            <person name="Guo W.B."/>
            <person name="Han X.H."/>
            <person name="Huang E.J."/>
            <person name="Li L.F."/>
            <person name="Wei W."/>
            <person name="Gao Y.C."/>
            <person name="Liu J.Z."/>
            <person name="Shao H.Z."/>
            <person name="Wang X."/>
            <person name="Wang C.C."/>
            <person name="Yang T.C."/>
            <person name="Huo Q.B."/>
            <person name="Li W."/>
            <person name="Chen H.Y."/>
            <person name="Chen S.E."/>
            <person name="Zhou L.G."/>
            <person name="Ni X.B."/>
            <person name="Tian J.H."/>
            <person name="Sheng Y."/>
            <person name="Liu T."/>
            <person name="Pan Y.S."/>
            <person name="Xia L.Y."/>
            <person name="Li J."/>
            <person name="Zhao F."/>
            <person name="Cao W.C."/>
        </authorList>
    </citation>
    <scope>NUCLEOTIDE SEQUENCE [LARGE SCALE GENOMIC DNA]</scope>
    <source>
        <strain evidence="5">HaeL-2018</strain>
    </source>
</reference>
<keyword evidence="1" id="KW-0479">Metal-binding</keyword>
<dbReference type="InterPro" id="IPR039353">
    <property type="entry name" value="TF_Adf1"/>
</dbReference>
<evidence type="ECO:0000313" key="6">
    <source>
        <dbReference type="Proteomes" id="UP000821853"/>
    </source>
</evidence>
<dbReference type="VEuPathDB" id="VectorBase:HLOH_045063"/>
<feature type="compositionally biased region" description="Basic residues" evidence="2">
    <location>
        <begin position="184"/>
        <end position="193"/>
    </location>
</feature>
<dbReference type="GO" id="GO:0005667">
    <property type="term" value="C:transcription regulator complex"/>
    <property type="evidence" value="ECO:0007669"/>
    <property type="project" value="TreeGrafter"/>
</dbReference>
<evidence type="ECO:0000259" key="3">
    <source>
        <dbReference type="PROSITE" id="PS50966"/>
    </source>
</evidence>
<sequence>MSSSKAVRLEFNDKFITAVQKRPILWECGRADYKDQRKKSVAWEEVAAEVGCDLQEANLPGRWKSLRDTFTKKLRCRKPAPKWLRCEGRQEVTWPYFSMLKFLKDETEIDSTISNITDPECTDESPQALLAAIYSDTAEELEEEEVVVHDVPASSYLEESSLDDTTQSSSHDTSHTTVPERATPRRKKTTKSKNRWEEELSQVDKAIAAQRDQASLYGQMLASKLRSCPKRMKQVMELDLLDFFKRSTTHRACPAPPVKTWILAKSDGEVVAAHCLCMAGNGEACSHVAALLFYLEYGVRARDGDSCTDVANSWLPPHVRKIVARPVAENGLFVVYDEKEDS</sequence>
<evidence type="ECO:0008006" key="7">
    <source>
        <dbReference type="Google" id="ProtNLM"/>
    </source>
</evidence>
<gene>
    <name evidence="5" type="ORF">HPB48_025979</name>
</gene>
<dbReference type="OrthoDB" id="6514073at2759"/>
<evidence type="ECO:0000256" key="1">
    <source>
        <dbReference type="PROSITE-ProRule" id="PRU00325"/>
    </source>
</evidence>
<evidence type="ECO:0000259" key="4">
    <source>
        <dbReference type="PROSITE" id="PS51029"/>
    </source>
</evidence>
<dbReference type="PANTHER" id="PTHR12243:SF69">
    <property type="entry name" value="SI:CH73-59F11.3"/>
    <property type="match status" value="1"/>
</dbReference>
<keyword evidence="6" id="KW-1185">Reference proteome</keyword>
<name>A0A9J6GZX1_HAELO</name>
<protein>
    <recommendedName>
        <fullName evidence="7">MADF domain-containing protein</fullName>
    </recommendedName>
</protein>
<dbReference type="AlphaFoldDB" id="A0A9J6GZX1"/>
<proteinExistence type="predicted"/>
<feature type="compositionally biased region" description="Low complexity" evidence="2">
    <location>
        <begin position="163"/>
        <end position="177"/>
    </location>
</feature>
<dbReference type="PANTHER" id="PTHR12243">
    <property type="entry name" value="MADF DOMAIN TRANSCRIPTION FACTOR"/>
    <property type="match status" value="1"/>
</dbReference>
<dbReference type="PROSITE" id="PS51029">
    <property type="entry name" value="MADF"/>
    <property type="match status" value="1"/>
</dbReference>
<dbReference type="InterPro" id="IPR007527">
    <property type="entry name" value="Znf_SWIM"/>
</dbReference>
<dbReference type="EMBL" id="JABSTR010001394">
    <property type="protein sequence ID" value="KAH9383999.1"/>
    <property type="molecule type" value="Genomic_DNA"/>
</dbReference>
<dbReference type="SMART" id="SM00595">
    <property type="entry name" value="MADF"/>
    <property type="match status" value="1"/>
</dbReference>
<dbReference type="GO" id="GO:0005634">
    <property type="term" value="C:nucleus"/>
    <property type="evidence" value="ECO:0007669"/>
    <property type="project" value="TreeGrafter"/>
</dbReference>
<dbReference type="PROSITE" id="PS50966">
    <property type="entry name" value="ZF_SWIM"/>
    <property type="match status" value="1"/>
</dbReference>
<dbReference type="InterPro" id="IPR006578">
    <property type="entry name" value="MADF-dom"/>
</dbReference>
<dbReference type="Pfam" id="PF10545">
    <property type="entry name" value="MADF_DNA_bdg"/>
    <property type="match status" value="1"/>
</dbReference>
<accession>A0A9J6GZX1</accession>
<keyword evidence="1" id="KW-0863">Zinc-finger</keyword>
<dbReference type="GO" id="GO:0008270">
    <property type="term" value="F:zinc ion binding"/>
    <property type="evidence" value="ECO:0007669"/>
    <property type="project" value="UniProtKB-KW"/>
</dbReference>